<feature type="domain" description="Fibronectin type-III" evidence="11">
    <location>
        <begin position="104"/>
        <end position="195"/>
    </location>
</feature>
<keyword evidence="3" id="KW-0732">Signal</keyword>
<dbReference type="InterPro" id="IPR013783">
    <property type="entry name" value="Ig-like_fold"/>
</dbReference>
<feature type="domain" description="Tyrosine specific protein phosphatases" evidence="10">
    <location>
        <begin position="1217"/>
        <end position="1288"/>
    </location>
</feature>
<feature type="domain" description="Fibronectin type-III" evidence="11">
    <location>
        <begin position="582"/>
        <end position="676"/>
    </location>
</feature>
<dbReference type="InterPro" id="IPR050713">
    <property type="entry name" value="RTP_Phos/Ushers"/>
</dbReference>
<dbReference type="SMART" id="SM00060">
    <property type="entry name" value="FN3"/>
    <property type="match status" value="8"/>
</dbReference>
<evidence type="ECO:0000259" key="9">
    <source>
        <dbReference type="PROSITE" id="PS50055"/>
    </source>
</evidence>
<evidence type="ECO:0000259" key="10">
    <source>
        <dbReference type="PROSITE" id="PS50056"/>
    </source>
</evidence>
<comment type="subcellular location">
    <subcellularLocation>
        <location evidence="1">Membrane</location>
        <topology evidence="1">Single-pass type I membrane protein</topology>
    </subcellularLocation>
</comment>
<dbReference type="PROSITE" id="PS50055">
    <property type="entry name" value="TYR_PHOSPHATASE_PTP"/>
    <property type="match status" value="2"/>
</dbReference>
<evidence type="ECO:0000313" key="13">
    <source>
        <dbReference type="Proteomes" id="UP001235939"/>
    </source>
</evidence>
<keyword evidence="4" id="KW-0378">Hydrolase</keyword>
<evidence type="ECO:0000256" key="3">
    <source>
        <dbReference type="ARBA" id="ARBA00022729"/>
    </source>
</evidence>
<evidence type="ECO:0000259" key="11">
    <source>
        <dbReference type="PROSITE" id="PS50853"/>
    </source>
</evidence>
<dbReference type="InterPro" id="IPR000242">
    <property type="entry name" value="PTP_cat"/>
</dbReference>
<sequence>MQPGSAPRNVQGSPLSASTVVVQWDPPKEPNGQVTGYKVYYTTRPNLPTAAWSVQAVDNNQLTTISDLTHHTIYTIRVQAFTSRGPGPLSSPVQVKTQQGVPSQPSNLRSVATTSTSVQLTWTRPAHPRETIVGYVIYWNDTFTQQAYQLAIPNLDTYTLQDLDPDTLYYVWVAAKSRRGEGPATAPPPCQDRSVRTLNGPLAGYGVRYAKPGEAWKTRKVGPEASGVLLSGLEPWTTYRVQVWASTEVGGGPATPPILAQTEEGVPGEPRQVVVSPLSSTGLTVAWQPPANHNGLIRGYQLHVQELTPAGDLVNEPARFDVADPDAAEFNVTGLQPDTEYGVQVAAVTRRGDGTRSRAVASRTLGGVPTKPELRVHLLTSEAEPAVQVEWTRPAHTYGQLLSYRLRYGRLDQALEETEINPLDHQTAVRGLEQGSKYMFRLAGRNAMGWGQEAVAYLDMPEGGKFTVTLTAERRPTVRAVPTAPPQNLSHRLQSPTTVVVSWDAPLAQYRNGRVVHYGLQFLRSADSASTAEHNTTVTRMVFSSLDENTEYVFRVRAYTAQGAGPWSSRSSVHTPGDVPPAPTNVQAMATSDQSVEVWWDTVPYFLDILGYQVLYTQTAVEDLDQWSSRQVPLTSSAELTGLDSHAMYAVRVAAVTRQGLGRLSDLITVRVTPTDVPVQLRAQDVTTHSMALLWKPPAKLDPLKYKITYGSHKEFYDSQGLLQELPIPPVTVEVERGTSFTIDSLMPFTSYQVNITAVPPDLTFRPPARITVTTAMAAPKPMVKPDTYGLQQDGEITVILPQASEEYGPISHYLLAVVPDQMADREPDHFTLDVLESTPTDQLGPYIAAKFMRRAMPNMFSLGDGKTYLDYPNRRLQPGVVYRVFVRAVVDTPLKSLYTSSPFSDGLSLELAEASGGPGGDMGPGDLPDVSQVEGRGSVAWVLGPVLVVLVLGTAFLAAVLLRRKHHLMKAVPGALASQANGGETTMKLLVNHAPERSEPCPPPSDPVELRRLNFQTPGMLAHPPVPVTELAAHIHRLRADDNLKFSQEYESIDPGQQFTWENSNCEANKPKNRYANVVAYDHSRVVLAGEEDYINANYCDGYRRHNAYVATQGPLPETFADFWRMVWEQRSFTIVMVTKLEERTRIKCDQYWPSRGTEVYGVMHVTITDREEFAAYVIHTFLIQRAGSPERREVRQLQFTAWPDHGVPDHPTPFLGFLRRVRAVNPPEAGPVVVHCSAGVGRTGCFIVIDSMVERLRHERTVDIYGHVTCLRAQRNYMVQTEDQYMFIHEAVLEAATLGNSEVSAEGLYTHLQRLQTSAGPSTGLELEFKKLSSLRPTPTAGGRFATANLPVNKFKNRLMNILPYEATRVCLQPLRGVEGSDYINASFIDGYRQRGAYIATQGPMAETTEDLWRMLWEHNSNIVVMLVRLHETSREKCHQYWPGDQIQRYLYFVVEPITEYNMPQYILREFKVTDARDGQSRTVRQFQFTDWPDQGVPKSGEGFIDFIGQVHKTKEQFGQEGPITVHCSGGAGRTGVFITLSIVLERMQHEGVLDLLQTVHLLRTQRPGMVQTLDQYHFCYRAALEYLGSFDNYAN</sequence>
<feature type="domain" description="Tyrosine specific protein phosphatases" evidence="10">
    <location>
        <begin position="1507"/>
        <end position="1580"/>
    </location>
</feature>
<feature type="domain" description="Fibronectin type-III" evidence="11">
    <location>
        <begin position="269"/>
        <end position="367"/>
    </location>
</feature>
<dbReference type="EMBL" id="CP092865">
    <property type="protein sequence ID" value="UYV65210.1"/>
    <property type="molecule type" value="Genomic_DNA"/>
</dbReference>
<dbReference type="PANTHER" id="PTHR46957">
    <property type="entry name" value="CYTOKINE RECEPTOR"/>
    <property type="match status" value="1"/>
</dbReference>
<feature type="domain" description="Fibronectin type-III" evidence="11">
    <location>
        <begin position="485"/>
        <end position="578"/>
    </location>
</feature>
<dbReference type="PRINTS" id="PR00700">
    <property type="entry name" value="PRTYPHPHTASE"/>
</dbReference>
<dbReference type="SUPFAM" id="SSF52799">
    <property type="entry name" value="(Phosphotyrosine protein) phosphatases II"/>
    <property type="match status" value="2"/>
</dbReference>
<name>A0ABY6KC04_9ARAC</name>
<gene>
    <name evidence="12" type="ORF">LAZ67_3003612</name>
</gene>
<accession>A0ABY6KC04</accession>
<evidence type="ECO:0000256" key="8">
    <source>
        <dbReference type="ARBA" id="ARBA00023180"/>
    </source>
</evidence>
<keyword evidence="13" id="KW-1185">Reference proteome</keyword>
<dbReference type="PROSITE" id="PS00383">
    <property type="entry name" value="TYR_PHOSPHATASE_1"/>
    <property type="match status" value="2"/>
</dbReference>
<dbReference type="InterPro" id="IPR003961">
    <property type="entry name" value="FN3_dom"/>
</dbReference>
<dbReference type="PROSITE" id="PS50853">
    <property type="entry name" value="FN3"/>
    <property type="match status" value="7"/>
</dbReference>
<protein>
    <submittedName>
        <fullName evidence="12">PTPRD</fullName>
    </submittedName>
</protein>
<feature type="domain" description="Tyrosine-protein phosphatase" evidence="9">
    <location>
        <begin position="1047"/>
        <end position="1297"/>
    </location>
</feature>
<organism evidence="12 13">
    <name type="scientific">Cordylochernes scorpioides</name>
    <dbReference type="NCBI Taxonomy" id="51811"/>
    <lineage>
        <taxon>Eukaryota</taxon>
        <taxon>Metazoa</taxon>
        <taxon>Ecdysozoa</taxon>
        <taxon>Arthropoda</taxon>
        <taxon>Chelicerata</taxon>
        <taxon>Arachnida</taxon>
        <taxon>Pseudoscorpiones</taxon>
        <taxon>Cheliferoidea</taxon>
        <taxon>Chernetidae</taxon>
        <taxon>Cordylochernes</taxon>
    </lineage>
</organism>
<reference evidence="12 13" key="1">
    <citation type="submission" date="2022-01" db="EMBL/GenBank/DDBJ databases">
        <title>A chromosomal length assembly of Cordylochernes scorpioides.</title>
        <authorList>
            <person name="Zeh D."/>
            <person name="Zeh J."/>
        </authorList>
    </citation>
    <scope>NUCLEOTIDE SEQUENCE [LARGE SCALE GENOMIC DNA]</scope>
    <source>
        <strain evidence="12">IN4F17</strain>
        <tissue evidence="12">Whole Body</tissue>
    </source>
</reference>
<dbReference type="PRINTS" id="PR00014">
    <property type="entry name" value="FNTYPEIII"/>
</dbReference>
<dbReference type="Proteomes" id="UP001235939">
    <property type="component" value="Chromosome 03"/>
</dbReference>
<dbReference type="Pfam" id="PF00041">
    <property type="entry name" value="fn3"/>
    <property type="match status" value="8"/>
</dbReference>
<proteinExistence type="predicted"/>
<dbReference type="Gene3D" id="2.60.40.10">
    <property type="entry name" value="Immunoglobulins"/>
    <property type="match status" value="8"/>
</dbReference>
<evidence type="ECO:0000313" key="12">
    <source>
        <dbReference type="EMBL" id="UYV65210.1"/>
    </source>
</evidence>
<dbReference type="PROSITE" id="PS50056">
    <property type="entry name" value="TYR_PHOSPHATASE_2"/>
    <property type="match status" value="2"/>
</dbReference>
<dbReference type="InterPro" id="IPR003595">
    <property type="entry name" value="Tyr_Pase_cat"/>
</dbReference>
<dbReference type="CDD" id="cd00063">
    <property type="entry name" value="FN3"/>
    <property type="match status" value="7"/>
</dbReference>
<evidence type="ECO:0000256" key="1">
    <source>
        <dbReference type="ARBA" id="ARBA00004479"/>
    </source>
</evidence>
<feature type="domain" description="Tyrosine-protein phosphatase" evidence="9">
    <location>
        <begin position="1327"/>
        <end position="1589"/>
    </location>
</feature>
<dbReference type="CDD" id="cd14554">
    <property type="entry name" value="R-PTP-LAR-2"/>
    <property type="match status" value="1"/>
</dbReference>
<dbReference type="InterPro" id="IPR036116">
    <property type="entry name" value="FN3_sf"/>
</dbReference>
<evidence type="ECO:0000256" key="7">
    <source>
        <dbReference type="ARBA" id="ARBA00023136"/>
    </source>
</evidence>
<feature type="domain" description="Fibronectin type-III" evidence="11">
    <location>
        <begin position="677"/>
        <end position="778"/>
    </location>
</feature>
<keyword evidence="8" id="KW-0325">Glycoprotein</keyword>
<dbReference type="SMART" id="SM00194">
    <property type="entry name" value="PTPc"/>
    <property type="match status" value="2"/>
</dbReference>
<dbReference type="InterPro" id="IPR029021">
    <property type="entry name" value="Prot-tyrosine_phosphatase-like"/>
</dbReference>
<feature type="domain" description="Fibronectin type-III" evidence="11">
    <location>
        <begin position="368"/>
        <end position="463"/>
    </location>
</feature>
<dbReference type="Pfam" id="PF00102">
    <property type="entry name" value="Y_phosphatase"/>
    <property type="match status" value="2"/>
</dbReference>
<keyword evidence="5" id="KW-0904">Protein phosphatase</keyword>
<keyword evidence="7" id="KW-0472">Membrane</keyword>
<evidence type="ECO:0000256" key="6">
    <source>
        <dbReference type="ARBA" id="ARBA00022989"/>
    </source>
</evidence>
<dbReference type="Gene3D" id="3.90.190.10">
    <property type="entry name" value="Protein tyrosine phosphatase superfamily"/>
    <property type="match status" value="2"/>
</dbReference>
<dbReference type="PANTHER" id="PTHR46957:SF6">
    <property type="entry name" value="PROTEIN-TYROSINE-PHOSPHATASE"/>
    <property type="match status" value="1"/>
</dbReference>
<dbReference type="SUPFAM" id="SSF49265">
    <property type="entry name" value="Fibronectin type III"/>
    <property type="match status" value="5"/>
</dbReference>
<dbReference type="CDD" id="cd14553">
    <property type="entry name" value="R-PTPc-LAR-1"/>
    <property type="match status" value="1"/>
</dbReference>
<dbReference type="InterPro" id="IPR000387">
    <property type="entry name" value="Tyr_Pase_dom"/>
</dbReference>
<evidence type="ECO:0000256" key="5">
    <source>
        <dbReference type="ARBA" id="ARBA00022912"/>
    </source>
</evidence>
<dbReference type="SMART" id="SM00404">
    <property type="entry name" value="PTPc_motif"/>
    <property type="match status" value="2"/>
</dbReference>
<feature type="domain" description="Fibronectin type-III" evidence="11">
    <location>
        <begin position="6"/>
        <end position="100"/>
    </location>
</feature>
<keyword evidence="6" id="KW-1133">Transmembrane helix</keyword>
<dbReference type="InterPro" id="IPR016130">
    <property type="entry name" value="Tyr_Pase_AS"/>
</dbReference>
<keyword evidence="2" id="KW-0812">Transmembrane</keyword>
<evidence type="ECO:0000256" key="2">
    <source>
        <dbReference type="ARBA" id="ARBA00022692"/>
    </source>
</evidence>
<evidence type="ECO:0000256" key="4">
    <source>
        <dbReference type="ARBA" id="ARBA00022801"/>
    </source>
</evidence>